<evidence type="ECO:0000313" key="1">
    <source>
        <dbReference type="EMBL" id="KAH9739743.1"/>
    </source>
</evidence>
<name>A0ACB8K4I8_CITSI</name>
<keyword evidence="2" id="KW-1185">Reference proteome</keyword>
<proteinExistence type="predicted"/>
<reference evidence="2" key="1">
    <citation type="journal article" date="2023" name="Hortic. Res.">
        <title>A chromosome-level phased genome enabling allele-level studies in sweet orange: a case study on citrus Huanglongbing tolerance.</title>
        <authorList>
            <person name="Wu B."/>
            <person name="Yu Q."/>
            <person name="Deng Z."/>
            <person name="Duan Y."/>
            <person name="Luo F."/>
            <person name="Gmitter F. Jr."/>
        </authorList>
    </citation>
    <scope>NUCLEOTIDE SEQUENCE [LARGE SCALE GENOMIC DNA]</scope>
    <source>
        <strain evidence="2">cv. Valencia</strain>
    </source>
</reference>
<evidence type="ECO:0000313" key="2">
    <source>
        <dbReference type="Proteomes" id="UP000829398"/>
    </source>
</evidence>
<dbReference type="Proteomes" id="UP000829398">
    <property type="component" value="Chromosome 6"/>
</dbReference>
<accession>A0ACB8K4I8</accession>
<gene>
    <name evidence="1" type="ORF">KPL71_019227</name>
</gene>
<sequence>MFIFGETMINSENNNYIMTIARANYKHPYGIDFGYPTDRFCNGISAADCADHNHVQPIFQKPTDLTQYIAKSLFLISIGSNDYINNYLQPSTYASSQIYSGEGFAVLIINNFSEQLSKLYILGVRKTVCARLGPLGCIPSKYLWQAATTAVIEQTQHQCCKFFSLSIIQISFKIGPPIPIILETIETFLERHNMFLVTNKACCGNVRYGGHLTCLPLQQPWANRNQYIFWDPFIQRKLPMQL</sequence>
<comment type="caution">
    <text evidence="1">The sequence shown here is derived from an EMBL/GenBank/DDBJ whole genome shotgun (WGS) entry which is preliminary data.</text>
</comment>
<dbReference type="EMBL" id="CM039175">
    <property type="protein sequence ID" value="KAH9739743.1"/>
    <property type="molecule type" value="Genomic_DNA"/>
</dbReference>
<organism evidence="1 2">
    <name type="scientific">Citrus sinensis</name>
    <name type="common">Sweet orange</name>
    <name type="synonym">Citrus aurantium var. sinensis</name>
    <dbReference type="NCBI Taxonomy" id="2711"/>
    <lineage>
        <taxon>Eukaryota</taxon>
        <taxon>Viridiplantae</taxon>
        <taxon>Streptophyta</taxon>
        <taxon>Embryophyta</taxon>
        <taxon>Tracheophyta</taxon>
        <taxon>Spermatophyta</taxon>
        <taxon>Magnoliopsida</taxon>
        <taxon>eudicotyledons</taxon>
        <taxon>Gunneridae</taxon>
        <taxon>Pentapetalae</taxon>
        <taxon>rosids</taxon>
        <taxon>malvids</taxon>
        <taxon>Sapindales</taxon>
        <taxon>Rutaceae</taxon>
        <taxon>Aurantioideae</taxon>
        <taxon>Citrus</taxon>
    </lineage>
</organism>
<protein>
    <submittedName>
        <fullName evidence="1">GDSL esterase/lipase 7</fullName>
    </submittedName>
</protein>